<dbReference type="RefSeq" id="WP_377915656.1">
    <property type="nucleotide sequence ID" value="NZ_JBHRZT010000052.1"/>
</dbReference>
<accession>A0ABV8B341</accession>
<evidence type="ECO:0000313" key="2">
    <source>
        <dbReference type="Proteomes" id="UP001595752"/>
    </source>
</evidence>
<proteinExistence type="predicted"/>
<sequence>MSKTDGIRDLIYINGNLNERFFITYGIEFKEFVYSIPSELSNILLLKHQFDESDFHFGTLLDYVEREQIDKLAQDNVYGYGNFCWIDVEELSSLDLLEPHDLAALLYLGHYQKPLHSPFNNKLNNQFVYLAHDDGRFNKTYYRDVYDMKHLMSRIVPLKISSLNHKRFSLLRKKSEYPALPLVLVNTLLTLTNDGLLLDFQHMGHTRRDIQIPVYTIGEFLDMDEMYNDLEEHKRTSKLKANLILNKKDLEWSLIES</sequence>
<comment type="caution">
    <text evidence="1">The sequence shown here is derived from an EMBL/GenBank/DDBJ whole genome shotgun (WGS) entry which is preliminary data.</text>
</comment>
<dbReference type="Proteomes" id="UP001595752">
    <property type="component" value="Unassembled WGS sequence"/>
</dbReference>
<organism evidence="1 2">
    <name type="scientific">Bacillus songklensis</name>
    <dbReference type="NCBI Taxonomy" id="1069116"/>
    <lineage>
        <taxon>Bacteria</taxon>
        <taxon>Bacillati</taxon>
        <taxon>Bacillota</taxon>
        <taxon>Bacilli</taxon>
        <taxon>Bacillales</taxon>
        <taxon>Bacillaceae</taxon>
        <taxon>Bacillus</taxon>
    </lineage>
</organism>
<gene>
    <name evidence="1" type="ORF">ACFOU2_12765</name>
</gene>
<keyword evidence="2" id="KW-1185">Reference proteome</keyword>
<name>A0ABV8B341_9BACI</name>
<dbReference type="EMBL" id="JBHRZT010000052">
    <property type="protein sequence ID" value="MFC3884320.1"/>
    <property type="molecule type" value="Genomic_DNA"/>
</dbReference>
<reference evidence="2" key="1">
    <citation type="journal article" date="2019" name="Int. J. Syst. Evol. Microbiol.">
        <title>The Global Catalogue of Microorganisms (GCM) 10K type strain sequencing project: providing services to taxonomists for standard genome sequencing and annotation.</title>
        <authorList>
            <consortium name="The Broad Institute Genomics Platform"/>
            <consortium name="The Broad Institute Genome Sequencing Center for Infectious Disease"/>
            <person name="Wu L."/>
            <person name="Ma J."/>
        </authorList>
    </citation>
    <scope>NUCLEOTIDE SEQUENCE [LARGE SCALE GENOMIC DNA]</scope>
    <source>
        <strain evidence="2">CCUG 61889</strain>
    </source>
</reference>
<protein>
    <submittedName>
        <fullName evidence="1">Peptide ABC transporter permease</fullName>
    </submittedName>
</protein>
<evidence type="ECO:0000313" key="1">
    <source>
        <dbReference type="EMBL" id="MFC3884320.1"/>
    </source>
</evidence>